<evidence type="ECO:0000259" key="11">
    <source>
        <dbReference type="Pfam" id="PF16415"/>
    </source>
</evidence>
<dbReference type="HOGENOM" id="CLU_000286_3_1_1"/>
<evidence type="ECO:0000259" key="9">
    <source>
        <dbReference type="Pfam" id="PF04054"/>
    </source>
</evidence>
<protein>
    <recommendedName>
        <fullName evidence="7">General negative regulator of transcription subunit 1</fullName>
    </recommendedName>
</protein>
<keyword evidence="4" id="KW-0804">Transcription</keyword>
<evidence type="ECO:0000256" key="1">
    <source>
        <dbReference type="ARBA" id="ARBA00004123"/>
    </source>
</evidence>
<dbReference type="InterPro" id="IPR040398">
    <property type="entry name" value="Not1"/>
</dbReference>
<dbReference type="InterPro" id="IPR024557">
    <property type="entry name" value="CNOT1_dom_4"/>
</dbReference>
<keyword evidence="16" id="KW-1185">Reference proteome</keyword>
<dbReference type="Gene3D" id="1.25.40.840">
    <property type="entry name" value="CCR4-NOT transcription complex subunit 1 TTP binding domain"/>
    <property type="match status" value="1"/>
</dbReference>
<comment type="subcellular location">
    <subcellularLocation>
        <location evidence="1">Nucleus</location>
    </subcellularLocation>
</comment>
<dbReference type="Pfam" id="PF04054">
    <property type="entry name" value="Not1"/>
    <property type="match status" value="1"/>
</dbReference>
<keyword evidence="5" id="KW-0539">Nucleus</keyword>
<dbReference type="Pfam" id="PF25097">
    <property type="entry name" value="ARM_Cnot1"/>
    <property type="match status" value="1"/>
</dbReference>
<evidence type="ECO:0000259" key="13">
    <source>
        <dbReference type="Pfam" id="PF16418"/>
    </source>
</evidence>
<dbReference type="GO" id="GO:0005634">
    <property type="term" value="C:nucleus"/>
    <property type="evidence" value="ECO:0007669"/>
    <property type="project" value="UniProtKB-SubCell"/>
</dbReference>
<feature type="region of interest" description="Disordered" evidence="8">
    <location>
        <begin position="1"/>
        <end position="25"/>
    </location>
</feature>
<reference evidence="15 16" key="1">
    <citation type="journal article" date="2011" name="PLoS Pathog.">
        <title>Endophytic Life Strategies Decoded by Genome and Transcriptome Analyses of the Mutualistic Root Symbiont Piriformospora indica.</title>
        <authorList>
            <person name="Zuccaro A."/>
            <person name="Lahrmann U."/>
            <person name="Guldener U."/>
            <person name="Langen G."/>
            <person name="Pfiffi S."/>
            <person name="Biedenkopf D."/>
            <person name="Wong P."/>
            <person name="Samans B."/>
            <person name="Grimm C."/>
            <person name="Basiewicz M."/>
            <person name="Murat C."/>
            <person name="Martin F."/>
            <person name="Kogel K.H."/>
        </authorList>
    </citation>
    <scope>NUCLEOTIDE SEQUENCE [LARGE SCALE GENOMIC DNA]</scope>
    <source>
        <strain evidence="15 16">DSM 11827</strain>
    </source>
</reference>
<feature type="domain" description="CCR4-NOT transcription complex subunit 1 TTP binding" evidence="12">
    <location>
        <begin position="684"/>
        <end position="835"/>
    </location>
</feature>
<evidence type="ECO:0000259" key="14">
    <source>
        <dbReference type="Pfam" id="PF25097"/>
    </source>
</evidence>
<dbReference type="Pfam" id="PF16415">
    <property type="entry name" value="CNOT1_CAF1_bind"/>
    <property type="match status" value="1"/>
</dbReference>
<dbReference type="OMA" id="IDEYHCY"/>
<evidence type="ECO:0000259" key="10">
    <source>
        <dbReference type="Pfam" id="PF12842"/>
    </source>
</evidence>
<dbReference type="PANTHER" id="PTHR13162:SF8">
    <property type="entry name" value="CCR4-NOT TRANSCRIPTION COMPLEX SUBUNIT 1"/>
    <property type="match status" value="1"/>
</dbReference>
<dbReference type="Proteomes" id="UP000007148">
    <property type="component" value="Unassembled WGS sequence"/>
</dbReference>
<evidence type="ECO:0000256" key="6">
    <source>
        <dbReference type="ARBA" id="ARBA00059181"/>
    </source>
</evidence>
<dbReference type="CDD" id="cd20710">
    <property type="entry name" value="NOT1_connector"/>
    <property type="match status" value="1"/>
</dbReference>
<dbReference type="FunFam" id="1.25.40.180:FF:000012">
    <property type="entry name" value="Ccr4-Not transcription complex subunit"/>
    <property type="match status" value="1"/>
</dbReference>
<feature type="region of interest" description="Disordered" evidence="8">
    <location>
        <begin position="1345"/>
        <end position="1368"/>
    </location>
</feature>
<dbReference type="Pfam" id="PF16417">
    <property type="entry name" value="CNOT1_TTP_bind"/>
    <property type="match status" value="1"/>
</dbReference>
<gene>
    <name evidence="15" type="ORF">PIIN_03519</name>
</gene>
<keyword evidence="2" id="KW-0678">Repressor</keyword>
<dbReference type="InterPro" id="IPR007196">
    <property type="entry name" value="CCR4-Not_Not1_C"/>
</dbReference>
<feature type="domain" description="CCR4-NOT transcription complex subunit 1-like NOT1 connector" evidence="14">
    <location>
        <begin position="1436"/>
        <end position="1597"/>
    </location>
</feature>
<dbReference type="Gene3D" id="1.25.40.790">
    <property type="match status" value="1"/>
</dbReference>
<dbReference type="OrthoDB" id="1933107at2759"/>
<dbReference type="InterPro" id="IPR032193">
    <property type="entry name" value="CNOT1_TTP_bind"/>
</dbReference>
<feature type="domain" description="CCR4-NOT transcription complex subunit 1" evidence="10">
    <location>
        <begin position="1156"/>
        <end position="1301"/>
    </location>
</feature>
<evidence type="ECO:0000256" key="8">
    <source>
        <dbReference type="SAM" id="MobiDB-lite"/>
    </source>
</evidence>
<dbReference type="GO" id="GO:0030015">
    <property type="term" value="C:CCR4-NOT core complex"/>
    <property type="evidence" value="ECO:0007669"/>
    <property type="project" value="InterPro"/>
</dbReference>
<organism evidence="15 16">
    <name type="scientific">Serendipita indica (strain DSM 11827)</name>
    <name type="common">Root endophyte fungus</name>
    <name type="synonym">Piriformospora indica</name>
    <dbReference type="NCBI Taxonomy" id="1109443"/>
    <lineage>
        <taxon>Eukaryota</taxon>
        <taxon>Fungi</taxon>
        <taxon>Dikarya</taxon>
        <taxon>Basidiomycota</taxon>
        <taxon>Agaricomycotina</taxon>
        <taxon>Agaricomycetes</taxon>
        <taxon>Sebacinales</taxon>
        <taxon>Serendipitaceae</taxon>
        <taxon>Serendipita</taxon>
    </lineage>
</organism>
<evidence type="ECO:0000259" key="12">
    <source>
        <dbReference type="Pfam" id="PF16417"/>
    </source>
</evidence>
<accession>G4TE51</accession>
<dbReference type="GO" id="GO:0000932">
    <property type="term" value="C:P-body"/>
    <property type="evidence" value="ECO:0007669"/>
    <property type="project" value="TreeGrafter"/>
</dbReference>
<evidence type="ECO:0000313" key="15">
    <source>
        <dbReference type="EMBL" id="CCA69580.1"/>
    </source>
</evidence>
<dbReference type="EMBL" id="CAFZ01000058">
    <property type="protein sequence ID" value="CCA69580.1"/>
    <property type="molecule type" value="Genomic_DNA"/>
</dbReference>
<dbReference type="Pfam" id="PF16418">
    <property type="entry name" value="CNOT1_HEAT"/>
    <property type="match status" value="1"/>
</dbReference>
<evidence type="ECO:0000256" key="2">
    <source>
        <dbReference type="ARBA" id="ARBA00022491"/>
    </source>
</evidence>
<dbReference type="FunCoup" id="G4TE51">
    <property type="interactions" value="647"/>
</dbReference>
<name>G4TE51_SERID</name>
<dbReference type="GO" id="GO:0000289">
    <property type="term" value="P:nuclear-transcribed mRNA poly(A) tail shortening"/>
    <property type="evidence" value="ECO:0007669"/>
    <property type="project" value="UniProtKB-ARBA"/>
</dbReference>
<dbReference type="Gene3D" id="1.25.40.800">
    <property type="match status" value="1"/>
</dbReference>
<evidence type="ECO:0000256" key="7">
    <source>
        <dbReference type="ARBA" id="ARBA00074459"/>
    </source>
</evidence>
<dbReference type="InParanoid" id="G4TE51"/>
<feature type="domain" description="CCR4-NOT transcription complex subunit 1 CAF1-binding" evidence="11">
    <location>
        <begin position="864"/>
        <end position="1081"/>
    </location>
</feature>
<dbReference type="InterPro" id="IPR055454">
    <property type="entry name" value="CNOT1-like_NOT1_connector"/>
</dbReference>
<evidence type="ECO:0000256" key="5">
    <source>
        <dbReference type="ARBA" id="ARBA00023242"/>
    </source>
</evidence>
<dbReference type="GO" id="GO:0017148">
    <property type="term" value="P:negative regulation of translation"/>
    <property type="evidence" value="ECO:0007669"/>
    <property type="project" value="InterPro"/>
</dbReference>
<keyword evidence="3" id="KW-0805">Transcription regulation</keyword>
<feature type="domain" description="CCR4-Not complex component Not1 C-terminal" evidence="9">
    <location>
        <begin position="1750"/>
        <end position="2104"/>
    </location>
</feature>
<dbReference type="STRING" id="1109443.G4TE51"/>
<feature type="domain" description="CCR4-NOT transcription complex subunit 1 HEAT repeat" evidence="13">
    <location>
        <begin position="487"/>
        <end position="633"/>
    </location>
</feature>
<dbReference type="Pfam" id="PF12842">
    <property type="entry name" value="DUF3819"/>
    <property type="match status" value="1"/>
</dbReference>
<dbReference type="InterPro" id="IPR038535">
    <property type="entry name" value="CNOT1_TTP_bind_sf"/>
</dbReference>
<dbReference type="PANTHER" id="PTHR13162">
    <property type="entry name" value="CCR4-NOT TRANSCRIPTION COMPLEX"/>
    <property type="match status" value="1"/>
</dbReference>
<proteinExistence type="predicted"/>
<evidence type="ECO:0000256" key="4">
    <source>
        <dbReference type="ARBA" id="ARBA00023163"/>
    </source>
</evidence>
<comment type="function">
    <text evidence="6">Acts as a component of the CCR4-NOT core complex, which in the nucleus seems to be a general transcription factor, and in the cytoplasm the major mRNA deadenylase involved in mRNA turnover. The NOT protein subcomplex negatively regulates the basal and activated transcription of many genes. Preferentially affects TC-type TATA element-dependent transcription. Could directly or indirectly inhibit component(s) of the general transcription machinery.</text>
</comment>
<comment type="caution">
    <text evidence="15">The sequence shown here is derived from an EMBL/GenBank/DDBJ whole genome shotgun (WGS) entry which is preliminary data.</text>
</comment>
<dbReference type="InterPro" id="IPR032191">
    <property type="entry name" value="CNOT1_CAF1_bind"/>
</dbReference>
<sequence length="2111" mass="238524">MNNESSTPAASTPTQAQSQGTPRDGSSSLLTIVKAQIVFLLSTLTEDNFERNQTDIRRLSDQHGLETYLHFLRRLISATASRVIAPNPPASWDTSTILTFRLLVQETQRLARDPFLADRFREAIDKADSEPFRHFELIRFVDRIGLQPAERFVLASSLLSATTRRDLVQQANSLIRMNFEQARLALLTHPTFESGNLSPPQVSKLLSNLLCDPPQDAPVLDAAQRQGLLAAVTQKYGAEFLIPVLKQLLPRLSLPPNARMDEVLTQLGPELTADTEVVRALFLRFNISDSNPPTDMQVLEVMNRLARNAVDGSPMPDIRAIVRAFKTFNVPIQWDKAIRVLDRPERTGIDTPTLKLIVAILSEAHRGVAGFWQIWNNALYQLRLIDALLSLPSDTFSFYGLPGRTVVTVDDVANASPTIKALAQNVQSSTWNSLDLFELLVKLDESDSDAVKAQVREMLDRAVRVSAELVHMGLLQVPKPWNAVQREYSNRLLSMFLAGHPNHQLVFMRIWQIDPQYLLTAFRDHYNDNPINITRILDVAQDLKQILEALLEVQPFAFALDVAALASRREYLNLDKWLADHAATHGISFIRDMVEFLRVKVQHEQSRMYDMTASESRMMLLNAQTVSIFLRAMKAFATSPAGSALTPEEHEHMIEVRNICLQAHPRLMSLVPNSDVEPGSTVIVYAPDIEAEVEAIYRKLYAGSLAVEGLLSVLQAAKASENTRDHEIFAGVLHTVFDEYKFYPEYPPRELRITAHLFGSLIQHHLVENVPLGIAIRCVLSAINDPNLFTFGVQALSRFHSRLIEFPGVCHELLGMQHFVDSQPELAEQVRRALRYAESGVMGENGGPLVFSSILPDDLSASTVEPSEEVSDKILFIVNNLALSNLESKTTEMKEWYRDDLARWFAKYLVEERVSTELNNHSLYLQFLDALAKPLLQKCILHETFVKSARLLNDENTLSSSTDRNILKNLGSWLGRITLERDRPIKFKNLSLKDLLLEGYDCQRLLIVIPFTCKILEGTKQSTVFKAPHNPWLMPILGLLVELYFNADLKLNQKFEIEVLFKDLDLVMDDIVPTSLLNTRPRGIAGTEGPEGDIGGNDQGAVIDGPSRYSASLNGDQMPNPMISDPDISIHLDGLLAELRTRLYFEPELERYAASPRFHRMIQNVFENATRETCIVQPVVERSANVAAMSAANIVSRDYSTEGDETKLKRAAHNMVRRLASGLALVTAKEVLRQTLVSTFRQELADPQWEQVVFPEQYLQMLIESNLELACLVVENIAIRRSIQDVDRILDPEYEARRAHRQRRPAHPFWNPKNQLPEVAASIPLPLRIRPTGVTDEQIQIYEELSRSQESRSRNARPIPPKIPLQPFQALPRGQYPPAITPPPSQRLDGGHQQSPPMLTPDQTLTAIERYFSEFDAVWNMARDGDTNGLPSGEDLIEQIWITINNSEIKEEAQHFVCQKLVQVLLSTKSDAARHVYAGFLAQLQLAGVKSAQDAVEWFLATEDKRKWNFATIVELVGAGAINLDDYEEMLVSALYPEGDPIVVQFAIRLVRHFLLRDFPVRTWNTSFQRTLEALKVLDRQGKAPKDEVPLLLDQLRVDMHTIATVNASMPAAFHQLYPRLEEFFEHWVQIFQGPSADRDFLLFATELEAGRVLKSDETTAMFFRVCMEVSVSRYVQVTKRGTTINPYLYVDAFSRLIILMIKHNGEPMDKEHNLKRVLTIVLLVISHQHEEFGARFHQKPFFRFFSSLLSDLHSFEDGFETAYFPMMMNICETLHSLQPIYFPGFVFSWMALISHRLFLPKMLITPNGQGWPAFCRLLVALFTFANPVLKSGDPRNVVGLRQGILRILLLLLHDFPEFLSENYFQICEAIPVNCVQMRNIVLSAFPGTILLPDPHPAGQLEALRETSQAPVIATDYRSALKASDLHALDLQLLGRGNLAIMNQLVARLTVPSDDTGDRYDLGVMNAMVLYTGVSAAAQAFSRSEVGAFSRTDPGAVFIHHIASSLDLEGQHHLVGAIVLNLRFPSHHTFWFSDLLLDLFAQVKDETFKEVVTKVLLERVLCHRPHPWGVVMTLIELIRDPKCDFFSHKFTRAYPEIHAMLRKISTHVDAA</sequence>
<evidence type="ECO:0000313" key="16">
    <source>
        <dbReference type="Proteomes" id="UP000007148"/>
    </source>
</evidence>
<dbReference type="Gene3D" id="1.25.40.180">
    <property type="match status" value="1"/>
</dbReference>
<dbReference type="GO" id="GO:0060090">
    <property type="term" value="F:molecular adaptor activity"/>
    <property type="evidence" value="ECO:0007669"/>
    <property type="project" value="TreeGrafter"/>
</dbReference>
<evidence type="ECO:0000256" key="3">
    <source>
        <dbReference type="ARBA" id="ARBA00023015"/>
    </source>
</evidence>
<dbReference type="eggNOG" id="KOG1831">
    <property type="taxonomic scope" value="Eukaryota"/>
</dbReference>
<dbReference type="InterPro" id="IPR032194">
    <property type="entry name" value="CNOT1_HEAT"/>
</dbReference>